<dbReference type="EMBL" id="KZ825102">
    <property type="protein sequence ID" value="PYI24465.1"/>
    <property type="molecule type" value="Genomic_DNA"/>
</dbReference>
<accession>A0A2V5HJ48</accession>
<proteinExistence type="predicted"/>
<gene>
    <name evidence="1" type="ORF">BO99DRAFT_408499</name>
</gene>
<evidence type="ECO:0000313" key="2">
    <source>
        <dbReference type="Proteomes" id="UP000249829"/>
    </source>
</evidence>
<evidence type="ECO:0000313" key="1">
    <source>
        <dbReference type="EMBL" id="PYI24465.1"/>
    </source>
</evidence>
<sequence>MSQKLRPLDEIVDVPDYMRKYCSGAWHIDSAEQFAVEYNALTFRERICDRRKYGVSTCCASCLSTILWRDSLAQKCYRFFKSARREARACVKRQAYIPGQDSGHHTRVFARLAVGLNFLAVETKCRPSCPRWSRSGAQSQIQSQALAKASTASKTTEQEEALPSYEAATGLGLIRSFWEDSA</sequence>
<dbReference type="OMA" id="WRDSLAQ"/>
<dbReference type="Proteomes" id="UP000249829">
    <property type="component" value="Unassembled WGS sequence"/>
</dbReference>
<name>A0A2V5HJ48_ASPV1</name>
<reference evidence="1 2" key="1">
    <citation type="submission" date="2018-02" db="EMBL/GenBank/DDBJ databases">
        <title>The genomes of Aspergillus section Nigri reveals drivers in fungal speciation.</title>
        <authorList>
            <consortium name="DOE Joint Genome Institute"/>
            <person name="Vesth T.C."/>
            <person name="Nybo J."/>
            <person name="Theobald S."/>
            <person name="Brandl J."/>
            <person name="Frisvad J.C."/>
            <person name="Nielsen K.F."/>
            <person name="Lyhne E.K."/>
            <person name="Kogle M.E."/>
            <person name="Kuo A."/>
            <person name="Riley R."/>
            <person name="Clum A."/>
            <person name="Nolan M."/>
            <person name="Lipzen A."/>
            <person name="Salamov A."/>
            <person name="Henrissat B."/>
            <person name="Wiebenga A."/>
            <person name="De vries R.P."/>
            <person name="Grigoriev I.V."/>
            <person name="Mortensen U.H."/>
            <person name="Andersen M.R."/>
            <person name="Baker S.E."/>
        </authorList>
    </citation>
    <scope>NUCLEOTIDE SEQUENCE [LARGE SCALE GENOMIC DNA]</scope>
    <source>
        <strain evidence="1 2">CBS 115571</strain>
    </source>
</reference>
<organism evidence="1 2">
    <name type="scientific">Aspergillus violaceofuscus (strain CBS 115571)</name>
    <dbReference type="NCBI Taxonomy" id="1450538"/>
    <lineage>
        <taxon>Eukaryota</taxon>
        <taxon>Fungi</taxon>
        <taxon>Dikarya</taxon>
        <taxon>Ascomycota</taxon>
        <taxon>Pezizomycotina</taxon>
        <taxon>Eurotiomycetes</taxon>
        <taxon>Eurotiomycetidae</taxon>
        <taxon>Eurotiales</taxon>
        <taxon>Aspergillaceae</taxon>
        <taxon>Aspergillus</taxon>
    </lineage>
</organism>
<keyword evidence="2" id="KW-1185">Reference proteome</keyword>
<protein>
    <submittedName>
        <fullName evidence="1">Uncharacterized protein</fullName>
    </submittedName>
</protein>
<dbReference type="AlphaFoldDB" id="A0A2V5HJ48"/>